<evidence type="ECO:0000256" key="9">
    <source>
        <dbReference type="ARBA" id="ARBA00073782"/>
    </source>
</evidence>
<evidence type="ECO:0000256" key="4">
    <source>
        <dbReference type="ARBA" id="ARBA00022898"/>
    </source>
</evidence>
<dbReference type="PANTHER" id="PTHR28004">
    <property type="entry name" value="ZGC:162816-RELATED"/>
    <property type="match status" value="1"/>
</dbReference>
<dbReference type="Gene3D" id="3.20.20.10">
    <property type="entry name" value="Alanine racemase"/>
    <property type="match status" value="1"/>
</dbReference>
<evidence type="ECO:0000256" key="2">
    <source>
        <dbReference type="ARBA" id="ARBA00001946"/>
    </source>
</evidence>
<keyword evidence="4" id="KW-0663">Pyridoxal phosphate</keyword>
<evidence type="ECO:0000256" key="3">
    <source>
        <dbReference type="ARBA" id="ARBA00005323"/>
    </source>
</evidence>
<comment type="catalytic activity">
    <reaction evidence="7">
        <text>(3R)-3-hydroxy-D-aspartate = glyoxylate + glycine</text>
        <dbReference type="Rhea" id="RHEA:27938"/>
        <dbReference type="ChEBI" id="CHEBI:36655"/>
        <dbReference type="ChEBI" id="CHEBI:57305"/>
        <dbReference type="ChEBI" id="CHEBI:60898"/>
        <dbReference type="EC" id="4.1.3.41"/>
    </reaction>
</comment>
<evidence type="ECO:0000259" key="10">
    <source>
        <dbReference type="SMART" id="SM01119"/>
    </source>
</evidence>
<dbReference type="FunFam" id="3.20.20.10:FF:000026">
    <property type="entry name" value="D-threonine aldolase"/>
    <property type="match status" value="1"/>
</dbReference>
<evidence type="ECO:0000256" key="5">
    <source>
        <dbReference type="ARBA" id="ARBA00023239"/>
    </source>
</evidence>
<comment type="cofactor">
    <cofactor evidence="2">
        <name>Mg(2+)</name>
        <dbReference type="ChEBI" id="CHEBI:18420"/>
    </cofactor>
</comment>
<dbReference type="InterPro" id="IPR051466">
    <property type="entry name" value="D-amino_acid_metab_enzyme"/>
</dbReference>
<evidence type="ECO:0000313" key="11">
    <source>
        <dbReference type="EMBL" id="BAT58517.1"/>
    </source>
</evidence>
<evidence type="ECO:0000256" key="8">
    <source>
        <dbReference type="ARBA" id="ARBA00066951"/>
    </source>
</evidence>
<dbReference type="Pfam" id="PF14031">
    <property type="entry name" value="D-ser_dehydrat"/>
    <property type="match status" value="1"/>
</dbReference>
<evidence type="ECO:0000256" key="7">
    <source>
        <dbReference type="ARBA" id="ARBA00052618"/>
    </source>
</evidence>
<keyword evidence="12" id="KW-1185">Reference proteome</keyword>
<comment type="catalytic activity">
    <reaction evidence="6">
        <text>(3S)-3-hydroxy-D-aspartate = glyoxylate + glycine</text>
        <dbReference type="Rhea" id="RHEA:27934"/>
        <dbReference type="ChEBI" id="CHEBI:36655"/>
        <dbReference type="ChEBI" id="CHEBI:57305"/>
        <dbReference type="ChEBI" id="CHEBI:60894"/>
        <dbReference type="EC" id="4.1.3.41"/>
    </reaction>
    <physiologicalReaction direction="right-to-left" evidence="6">
        <dbReference type="Rhea" id="RHEA:27936"/>
    </physiologicalReaction>
</comment>
<organism evidence="11 12">
    <name type="scientific">Variibacter gotjawalensis</name>
    <dbReference type="NCBI Taxonomy" id="1333996"/>
    <lineage>
        <taxon>Bacteria</taxon>
        <taxon>Pseudomonadati</taxon>
        <taxon>Pseudomonadota</taxon>
        <taxon>Alphaproteobacteria</taxon>
        <taxon>Hyphomicrobiales</taxon>
        <taxon>Nitrobacteraceae</taxon>
        <taxon>Variibacter</taxon>
    </lineage>
</organism>
<dbReference type="EC" id="4.1.3.41" evidence="8"/>
<dbReference type="SUPFAM" id="SSF51419">
    <property type="entry name" value="PLP-binding barrel"/>
    <property type="match status" value="1"/>
</dbReference>
<dbReference type="EMBL" id="AP014946">
    <property type="protein sequence ID" value="BAT58517.1"/>
    <property type="molecule type" value="Genomic_DNA"/>
</dbReference>
<evidence type="ECO:0000313" key="12">
    <source>
        <dbReference type="Proteomes" id="UP000236884"/>
    </source>
</evidence>
<keyword evidence="5 11" id="KW-0456">Lyase</keyword>
<dbReference type="GO" id="GO:0016833">
    <property type="term" value="F:oxo-acid-lyase activity"/>
    <property type="evidence" value="ECO:0007669"/>
    <property type="project" value="UniProtKB-ARBA"/>
</dbReference>
<sequence length="373" mass="39554">MTAPRPASVGMSIDEVDTPCLLVDLDAFERNVATVARFVAETGVRLRAHAKTHKSADIAAYQIEKGGAVGVCCQKVSEAEALVDGGIRDVLVSNQVVAPLKIDRLAALAKRARIIVCVDDAANVADLSAAAAKHGATIECLVEIDVGQDRCGVEPGADAVALAQKIAASPDLKFAGLQAYHGRAQHIRDYALRKAHIDFAIAATKQTLSQLYHAGIECGIVAGAGTGTFRFEGASGIYNELQCGSYVFMDADYQRVKGANGEGISDFDNALFVLTSVMSKTRPGKAVCDAGLKAQSVDSGMPVVFGRDDLRYVKCSDEHGVIEDPGNTLKLNDKLKLVPGHCDPTVNLYDWYVAVRGGRVEAVWPVTARGRVA</sequence>
<dbReference type="CDD" id="cd06819">
    <property type="entry name" value="PLPDE_III_LS_D-TA"/>
    <property type="match status" value="1"/>
</dbReference>
<dbReference type="KEGG" id="vgo:GJW-30_1_01043"/>
<dbReference type="FunFam" id="2.40.37.20:FF:000001">
    <property type="entry name" value="D-3-hydroxyaspartate aldolase"/>
    <property type="match status" value="1"/>
</dbReference>
<protein>
    <recommendedName>
        <fullName evidence="9">3-hydroxy-D-aspartate aldolase</fullName>
        <ecNumber evidence="8">4.1.3.41</ecNumber>
    </recommendedName>
</protein>
<evidence type="ECO:0000256" key="6">
    <source>
        <dbReference type="ARBA" id="ARBA00051696"/>
    </source>
</evidence>
<reference evidence="11 12" key="1">
    <citation type="submission" date="2015-08" db="EMBL/GenBank/DDBJ databases">
        <title>Investigation of the bacterial diversity of lava forest soil.</title>
        <authorList>
            <person name="Lee J.S."/>
        </authorList>
    </citation>
    <scope>NUCLEOTIDE SEQUENCE [LARGE SCALE GENOMIC DNA]</scope>
    <source>
        <strain evidence="11 12">GJW-30</strain>
    </source>
</reference>
<comment type="cofactor">
    <cofactor evidence="1">
        <name>pyridoxal 5'-phosphate</name>
        <dbReference type="ChEBI" id="CHEBI:597326"/>
    </cofactor>
</comment>
<dbReference type="InterPro" id="IPR026956">
    <property type="entry name" value="D-ser_dehydrat-like_dom"/>
</dbReference>
<dbReference type="RefSeq" id="WP_096352559.1">
    <property type="nucleotide sequence ID" value="NZ_AP014946.1"/>
</dbReference>
<dbReference type="InterPro" id="IPR042208">
    <property type="entry name" value="D-ser_dehydrat-like_sf"/>
</dbReference>
<dbReference type="Pfam" id="PF01168">
    <property type="entry name" value="Ala_racemase_N"/>
    <property type="match status" value="1"/>
</dbReference>
<accession>A0A0S3PRE8</accession>
<proteinExistence type="inferred from homology"/>
<dbReference type="InterPro" id="IPR029066">
    <property type="entry name" value="PLP-binding_barrel"/>
</dbReference>
<dbReference type="OrthoDB" id="9772497at2"/>
<name>A0A0S3PRE8_9BRAD</name>
<dbReference type="GO" id="GO:0036088">
    <property type="term" value="P:D-serine catabolic process"/>
    <property type="evidence" value="ECO:0007669"/>
    <property type="project" value="TreeGrafter"/>
</dbReference>
<dbReference type="Proteomes" id="UP000236884">
    <property type="component" value="Chromosome"/>
</dbReference>
<gene>
    <name evidence="11" type="primary">dhaa</name>
    <name evidence="11" type="ORF">GJW-30_1_01043</name>
</gene>
<dbReference type="SMART" id="SM01119">
    <property type="entry name" value="D-ser_dehydrat"/>
    <property type="match status" value="1"/>
</dbReference>
<comment type="similarity">
    <text evidence="3">Belongs to the DSD1 family.</text>
</comment>
<dbReference type="PANTHER" id="PTHR28004:SF2">
    <property type="entry name" value="D-SERINE DEHYDRATASE"/>
    <property type="match status" value="1"/>
</dbReference>
<dbReference type="GO" id="GO:0008721">
    <property type="term" value="F:D-serine ammonia-lyase activity"/>
    <property type="evidence" value="ECO:0007669"/>
    <property type="project" value="TreeGrafter"/>
</dbReference>
<dbReference type="GO" id="GO:0030170">
    <property type="term" value="F:pyridoxal phosphate binding"/>
    <property type="evidence" value="ECO:0007669"/>
    <property type="project" value="UniProtKB-ARBA"/>
</dbReference>
<feature type="domain" description="D-serine dehydratase-like" evidence="10">
    <location>
        <begin position="270"/>
        <end position="356"/>
    </location>
</feature>
<evidence type="ECO:0000256" key="1">
    <source>
        <dbReference type="ARBA" id="ARBA00001933"/>
    </source>
</evidence>
<dbReference type="InterPro" id="IPR001608">
    <property type="entry name" value="Ala_racemase_N"/>
</dbReference>
<dbReference type="Gene3D" id="2.40.37.20">
    <property type="entry name" value="D-serine dehydratase-like domain"/>
    <property type="match status" value="1"/>
</dbReference>
<dbReference type="AlphaFoldDB" id="A0A0S3PRE8"/>